<comment type="caution">
    <text evidence="2">The sequence shown here is derived from an EMBL/GenBank/DDBJ whole genome shotgun (WGS) entry which is preliminary data.</text>
</comment>
<dbReference type="Proteomes" id="UP000807342">
    <property type="component" value="Unassembled WGS sequence"/>
</dbReference>
<proteinExistence type="predicted"/>
<keyword evidence="1" id="KW-1133">Transmembrane helix</keyword>
<dbReference type="EMBL" id="MU152481">
    <property type="protein sequence ID" value="KAF9440500.1"/>
    <property type="molecule type" value="Genomic_DNA"/>
</dbReference>
<feature type="transmembrane region" description="Helical" evidence="1">
    <location>
        <begin position="20"/>
        <end position="41"/>
    </location>
</feature>
<evidence type="ECO:0000256" key="1">
    <source>
        <dbReference type="SAM" id="Phobius"/>
    </source>
</evidence>
<evidence type="ECO:0000313" key="2">
    <source>
        <dbReference type="EMBL" id="KAF9440500.1"/>
    </source>
</evidence>
<keyword evidence="3" id="KW-1185">Reference proteome</keyword>
<keyword evidence="1" id="KW-0812">Transmembrane</keyword>
<reference evidence="2" key="1">
    <citation type="submission" date="2020-11" db="EMBL/GenBank/DDBJ databases">
        <authorList>
            <consortium name="DOE Joint Genome Institute"/>
            <person name="Ahrendt S."/>
            <person name="Riley R."/>
            <person name="Andreopoulos W."/>
            <person name="Labutti K."/>
            <person name="Pangilinan J."/>
            <person name="Ruiz-Duenas F.J."/>
            <person name="Barrasa J.M."/>
            <person name="Sanchez-Garcia M."/>
            <person name="Camarero S."/>
            <person name="Miyauchi S."/>
            <person name="Serrano A."/>
            <person name="Linde D."/>
            <person name="Babiker R."/>
            <person name="Drula E."/>
            <person name="Ayuso-Fernandez I."/>
            <person name="Pacheco R."/>
            <person name="Padilla G."/>
            <person name="Ferreira P."/>
            <person name="Barriuso J."/>
            <person name="Kellner H."/>
            <person name="Castanera R."/>
            <person name="Alfaro M."/>
            <person name="Ramirez L."/>
            <person name="Pisabarro A.G."/>
            <person name="Kuo A."/>
            <person name="Tritt A."/>
            <person name="Lipzen A."/>
            <person name="He G."/>
            <person name="Yan M."/>
            <person name="Ng V."/>
            <person name="Cullen D."/>
            <person name="Martin F."/>
            <person name="Rosso M.-N."/>
            <person name="Henrissat B."/>
            <person name="Hibbett D."/>
            <person name="Martinez A.T."/>
            <person name="Grigoriev I.V."/>
        </authorList>
    </citation>
    <scope>NUCLEOTIDE SEQUENCE</scope>
    <source>
        <strain evidence="2">MF-IS2</strain>
    </source>
</reference>
<sequence>MSGTTQALRLRFSFSFSYPMHVAGGWLLTFTMIYDASYYAAAPRIPVIKRASLGYSGVKKAPEDSRGFTANPESTTPHAYDVTSMNLNC</sequence>
<gene>
    <name evidence="2" type="ORF">P691DRAFT_107842</name>
</gene>
<protein>
    <submittedName>
        <fullName evidence="2">Uncharacterized protein</fullName>
    </submittedName>
</protein>
<evidence type="ECO:0000313" key="3">
    <source>
        <dbReference type="Proteomes" id="UP000807342"/>
    </source>
</evidence>
<keyword evidence="1" id="KW-0472">Membrane</keyword>
<accession>A0A9P6BWJ6</accession>
<name>A0A9P6BWJ6_9AGAR</name>
<organism evidence="2 3">
    <name type="scientific">Macrolepiota fuliginosa MF-IS2</name>
    <dbReference type="NCBI Taxonomy" id="1400762"/>
    <lineage>
        <taxon>Eukaryota</taxon>
        <taxon>Fungi</taxon>
        <taxon>Dikarya</taxon>
        <taxon>Basidiomycota</taxon>
        <taxon>Agaricomycotina</taxon>
        <taxon>Agaricomycetes</taxon>
        <taxon>Agaricomycetidae</taxon>
        <taxon>Agaricales</taxon>
        <taxon>Agaricineae</taxon>
        <taxon>Agaricaceae</taxon>
        <taxon>Macrolepiota</taxon>
    </lineage>
</organism>
<dbReference type="AlphaFoldDB" id="A0A9P6BWJ6"/>